<feature type="domain" description="HTH lysR-type" evidence="6">
    <location>
        <begin position="1"/>
        <end position="58"/>
    </location>
</feature>
<keyword evidence="8" id="KW-1185">Reference proteome</keyword>
<sequence>MDLRQLRYFIGIVDEGSFTAAAQKLNVAQPALSHNIRNLEAGLGVKLLTRGVHGVKPTAAGTRLYEHAEIILRHVAQATEQVRNCSGTPSGLVTVGFTSSVALVAAVPLVQAVRAELPQVSLRVVESFSGTILEWLNDDRLDFGCIYDVTRSRTLLAESLVREDLYLIGPPGGEDGDIAFDELAGKDLILPSRPHNLRDRIERVARETCTIVTVAVEINGLPQIKTLVAKGVGYSVLPISAVMEEWRAGQISARLIVTPSLRRSVHLCRPRGAPVTEAAAAVRETFLRVVRDLVGGGDWPGTLLLDEEAAASS</sequence>
<gene>
    <name evidence="7" type="ORF">JJL56_31325</name>
</gene>
<organism evidence="7 8">
    <name type="scientific">Azospirillum aestuarii</name>
    <dbReference type="NCBI Taxonomy" id="2802052"/>
    <lineage>
        <taxon>Bacteria</taxon>
        <taxon>Pseudomonadati</taxon>
        <taxon>Pseudomonadota</taxon>
        <taxon>Alphaproteobacteria</taxon>
        <taxon>Rhodospirillales</taxon>
        <taxon>Azospirillaceae</taxon>
        <taxon>Azospirillum</taxon>
    </lineage>
</organism>
<proteinExistence type="inferred from homology"/>
<dbReference type="Gene3D" id="3.40.190.10">
    <property type="entry name" value="Periplasmic binding protein-like II"/>
    <property type="match status" value="2"/>
</dbReference>
<name>A0ABS1I8K9_9PROT</name>
<evidence type="ECO:0000256" key="5">
    <source>
        <dbReference type="ARBA" id="ARBA00023163"/>
    </source>
</evidence>
<keyword evidence="5" id="KW-0804">Transcription</keyword>
<accession>A0ABS1I8K9</accession>
<dbReference type="PANTHER" id="PTHR30293">
    <property type="entry name" value="TRANSCRIPTIONAL REGULATORY PROTEIN NAC-RELATED"/>
    <property type="match status" value="1"/>
</dbReference>
<dbReference type="Pfam" id="PF03466">
    <property type="entry name" value="LysR_substrate"/>
    <property type="match status" value="1"/>
</dbReference>
<dbReference type="PROSITE" id="PS50931">
    <property type="entry name" value="HTH_LYSR"/>
    <property type="match status" value="1"/>
</dbReference>
<keyword evidence="2" id="KW-0805">Transcription regulation</keyword>
<dbReference type="Pfam" id="PF00126">
    <property type="entry name" value="HTH_1"/>
    <property type="match status" value="1"/>
</dbReference>
<dbReference type="EMBL" id="JAEPIV010000051">
    <property type="protein sequence ID" value="MBK4723345.1"/>
    <property type="molecule type" value="Genomic_DNA"/>
</dbReference>
<dbReference type="InterPro" id="IPR036388">
    <property type="entry name" value="WH-like_DNA-bd_sf"/>
</dbReference>
<dbReference type="Gene3D" id="1.10.10.10">
    <property type="entry name" value="Winged helix-like DNA-binding domain superfamily/Winged helix DNA-binding domain"/>
    <property type="match status" value="1"/>
</dbReference>
<comment type="caution">
    <text evidence="7">The sequence shown here is derived from an EMBL/GenBank/DDBJ whole genome shotgun (WGS) entry which is preliminary data.</text>
</comment>
<dbReference type="Proteomes" id="UP000654452">
    <property type="component" value="Unassembled WGS sequence"/>
</dbReference>
<evidence type="ECO:0000313" key="7">
    <source>
        <dbReference type="EMBL" id="MBK4723345.1"/>
    </source>
</evidence>
<evidence type="ECO:0000256" key="3">
    <source>
        <dbReference type="ARBA" id="ARBA00023125"/>
    </source>
</evidence>
<dbReference type="PANTHER" id="PTHR30293:SF0">
    <property type="entry name" value="NITROGEN ASSIMILATION REGULATORY PROTEIN NAC"/>
    <property type="match status" value="1"/>
</dbReference>
<evidence type="ECO:0000256" key="2">
    <source>
        <dbReference type="ARBA" id="ARBA00023015"/>
    </source>
</evidence>
<dbReference type="InterPro" id="IPR000847">
    <property type="entry name" value="LysR_HTH_N"/>
</dbReference>
<keyword evidence="4" id="KW-0010">Activator</keyword>
<dbReference type="InterPro" id="IPR036390">
    <property type="entry name" value="WH_DNA-bd_sf"/>
</dbReference>
<dbReference type="SUPFAM" id="SSF53850">
    <property type="entry name" value="Periplasmic binding protein-like II"/>
    <property type="match status" value="1"/>
</dbReference>
<keyword evidence="3" id="KW-0238">DNA-binding</keyword>
<protein>
    <submittedName>
        <fullName evidence="7">LysR family transcriptional regulator</fullName>
    </submittedName>
</protein>
<evidence type="ECO:0000259" key="6">
    <source>
        <dbReference type="PROSITE" id="PS50931"/>
    </source>
</evidence>
<reference evidence="7 8" key="1">
    <citation type="submission" date="2021-01" db="EMBL/GenBank/DDBJ databases">
        <title>Azospirillum sp. YIM DDC1 draft genome.</title>
        <authorList>
            <person name="Wang Y.-X."/>
        </authorList>
    </citation>
    <scope>NUCLEOTIDE SEQUENCE [LARGE SCALE GENOMIC DNA]</scope>
    <source>
        <strain evidence="7 8">YIM DDC1</strain>
    </source>
</reference>
<dbReference type="InterPro" id="IPR005119">
    <property type="entry name" value="LysR_subst-bd"/>
</dbReference>
<comment type="similarity">
    <text evidence="1">Belongs to the LysR transcriptional regulatory family.</text>
</comment>
<evidence type="ECO:0000313" key="8">
    <source>
        <dbReference type="Proteomes" id="UP000654452"/>
    </source>
</evidence>
<evidence type="ECO:0000256" key="1">
    <source>
        <dbReference type="ARBA" id="ARBA00009437"/>
    </source>
</evidence>
<dbReference type="SUPFAM" id="SSF46785">
    <property type="entry name" value="Winged helix' DNA-binding domain"/>
    <property type="match status" value="1"/>
</dbReference>
<evidence type="ECO:0000256" key="4">
    <source>
        <dbReference type="ARBA" id="ARBA00023159"/>
    </source>
</evidence>
<dbReference type="PRINTS" id="PR00039">
    <property type="entry name" value="HTHLYSR"/>
</dbReference>
<dbReference type="RefSeq" id="WP_200487715.1">
    <property type="nucleotide sequence ID" value="NZ_JAEPIV010000051.1"/>
</dbReference>